<dbReference type="SUPFAM" id="SSF101960">
    <property type="entry name" value="Stabilizer of iron transporter SufD"/>
    <property type="match status" value="1"/>
</dbReference>
<protein>
    <submittedName>
        <fullName evidence="2">Fe-S cluster assembly protein SufD</fullName>
    </submittedName>
</protein>
<sequence length="425" mass="47537">MDNLTKAETILFQACDMACKMGSQNKSIVDFRKHLLCNLRDHGFLPTRKIENWHYTDLKKLLKIFPTDEDKSQSLDEEFECLVAESIKMVLDKQVPCFAKEKEIQLLPFSNIIGTDEEKSLLLEPLDEHDAIGHINAILAQDGCKVLIPDGCHLNVPLELQSVQCGGQKHLRYSVMCGVESEATIVERYIAPTDSSSLVSSVTDIRVCSGAKIVWIIVQDQRMSDTYLGQMRVVLEQNSSLKIFVLNVGEGLVRRELSVEVEGEGSDFMLRGISLLKGSTHNDLSMFLRHKVPGTSSTSIVRNVVLDNATGVFQGIVRVSPEAQGSDARMSSNTLLLSDKGSFFVKPELEIFADDVQCGHGATISDVNHDHLYYLMARGIPSSKAYIMLFHAFVSEIIKDLDDELLQKSLERYISIWMQSNFINS</sequence>
<reference evidence="3" key="1">
    <citation type="submission" date="2018-02" db="EMBL/GenBank/DDBJ databases">
        <title>Genome sequence of Candidatus Liberibacter europaeus.</title>
        <authorList>
            <person name="Frampton R.A."/>
            <person name="Thompson S.M."/>
            <person name="David C."/>
            <person name="Addison S.M."/>
            <person name="Smith G.R."/>
        </authorList>
    </citation>
    <scope>NUCLEOTIDE SEQUENCE [LARGE SCALE GENOMIC DNA]</scope>
</reference>
<dbReference type="PANTHER" id="PTHR43575:SF1">
    <property type="entry name" value="PROTEIN ABCI7, CHLOROPLASTIC"/>
    <property type="match status" value="1"/>
</dbReference>
<dbReference type="InterPro" id="IPR055346">
    <property type="entry name" value="Fe-S_cluster_assembly_SufBD"/>
</dbReference>
<dbReference type="GO" id="GO:0016226">
    <property type="term" value="P:iron-sulfur cluster assembly"/>
    <property type="evidence" value="ECO:0007669"/>
    <property type="project" value="InterPro"/>
</dbReference>
<dbReference type="InterPro" id="IPR037284">
    <property type="entry name" value="SUF_FeS_clus_asmbl_SufBD_sf"/>
</dbReference>
<evidence type="ECO:0000313" key="2">
    <source>
        <dbReference type="EMBL" id="PTL86325.1"/>
    </source>
</evidence>
<dbReference type="Proteomes" id="UP000240811">
    <property type="component" value="Unassembled WGS sequence"/>
</dbReference>
<dbReference type="NCBIfam" id="TIGR01981">
    <property type="entry name" value="sufD"/>
    <property type="match status" value="1"/>
</dbReference>
<comment type="caution">
    <text evidence="2">The sequence shown here is derived from an EMBL/GenBank/DDBJ whole genome shotgun (WGS) entry which is preliminary data.</text>
</comment>
<proteinExistence type="predicted"/>
<evidence type="ECO:0000259" key="1">
    <source>
        <dbReference type="Pfam" id="PF01458"/>
    </source>
</evidence>
<accession>A0A2T4VX16</accession>
<feature type="domain" description="SUF system FeS cluster assembly SufBD core" evidence="1">
    <location>
        <begin position="170"/>
        <end position="393"/>
    </location>
</feature>
<dbReference type="InterPro" id="IPR000825">
    <property type="entry name" value="SUF_FeS_clus_asmbl_SufBD_core"/>
</dbReference>
<dbReference type="PANTHER" id="PTHR43575">
    <property type="entry name" value="PROTEIN ABCI7, CHLOROPLASTIC"/>
    <property type="match status" value="1"/>
</dbReference>
<dbReference type="AlphaFoldDB" id="A0A2T4VX16"/>
<dbReference type="Pfam" id="PF01458">
    <property type="entry name" value="SUFBD_core"/>
    <property type="match status" value="1"/>
</dbReference>
<name>A0A2T4VX16_9HYPH</name>
<organism evidence="2 3">
    <name type="scientific">Candidatus Liberibacter europaeus</name>
    <dbReference type="NCBI Taxonomy" id="744859"/>
    <lineage>
        <taxon>Bacteria</taxon>
        <taxon>Pseudomonadati</taxon>
        <taxon>Pseudomonadota</taxon>
        <taxon>Alphaproteobacteria</taxon>
        <taxon>Hyphomicrobiales</taxon>
        <taxon>Rhizobiaceae</taxon>
        <taxon>Liberibacter</taxon>
    </lineage>
</organism>
<gene>
    <name evidence="2" type="primary">sufD</name>
    <name evidence="2" type="ORF">C4617_03725</name>
</gene>
<evidence type="ECO:0000313" key="3">
    <source>
        <dbReference type="Proteomes" id="UP000240811"/>
    </source>
</evidence>
<dbReference type="InterPro" id="IPR011542">
    <property type="entry name" value="SUF_FeS_clus_asmbl_SufD"/>
</dbReference>
<dbReference type="EMBL" id="PSQJ01000004">
    <property type="protein sequence ID" value="PTL86325.1"/>
    <property type="molecule type" value="Genomic_DNA"/>
</dbReference>